<evidence type="ECO:0000256" key="3">
    <source>
        <dbReference type="ARBA" id="ARBA00022679"/>
    </source>
</evidence>
<evidence type="ECO:0000256" key="9">
    <source>
        <dbReference type="ARBA" id="ARBA00023264"/>
    </source>
</evidence>
<dbReference type="SMART" id="SM01207">
    <property type="entry name" value="G3P_acyltransf"/>
    <property type="match status" value="1"/>
</dbReference>
<comment type="caution">
    <text evidence="12">The sequence shown here is derived from an EMBL/GenBank/DDBJ whole genome shotgun (WGS) entry which is preliminary data.</text>
</comment>
<keyword evidence="2 10" id="KW-0444">Lipid biosynthesis</keyword>
<comment type="pathway">
    <text evidence="10">Lipid metabolism; phospholipid metabolism.</text>
</comment>
<accession>A0A4R7I4X7</accession>
<dbReference type="PANTHER" id="PTHR30309:SF0">
    <property type="entry name" value="GLYCEROL-3-PHOSPHATE ACYLTRANSFERASE-RELATED"/>
    <property type="match status" value="1"/>
</dbReference>
<comment type="catalytic activity">
    <reaction evidence="10">
        <text>an acyl phosphate + sn-glycerol 3-phosphate = a 1-acyl-sn-glycero-3-phosphate + phosphate</text>
        <dbReference type="Rhea" id="RHEA:34075"/>
        <dbReference type="ChEBI" id="CHEBI:43474"/>
        <dbReference type="ChEBI" id="CHEBI:57597"/>
        <dbReference type="ChEBI" id="CHEBI:57970"/>
        <dbReference type="ChEBI" id="CHEBI:59918"/>
        <dbReference type="EC" id="2.3.1.275"/>
    </reaction>
</comment>
<keyword evidence="7 10" id="KW-0472">Membrane</keyword>
<protein>
    <recommendedName>
        <fullName evidence="10">Glycerol-3-phosphate acyltransferase</fullName>
    </recommendedName>
    <alternativeName>
        <fullName evidence="10">Acyl-PO4 G3P acyltransferase</fullName>
    </alternativeName>
    <alternativeName>
        <fullName evidence="10">Acyl-phosphate--glycerol-3-phosphate acyltransferase</fullName>
    </alternativeName>
    <alternativeName>
        <fullName evidence="10">G3P acyltransferase</fullName>
        <shortName evidence="10">GPAT</shortName>
        <ecNumber evidence="10">2.3.1.275</ecNumber>
    </alternativeName>
    <alternativeName>
        <fullName evidence="10">Lysophosphatidic acid synthase</fullName>
        <shortName evidence="10">LPA synthase</shortName>
    </alternativeName>
</protein>
<dbReference type="PANTHER" id="PTHR30309">
    <property type="entry name" value="INNER MEMBRANE PROTEIN YGIH"/>
    <property type="match status" value="1"/>
</dbReference>
<dbReference type="RefSeq" id="WP_166657751.1">
    <property type="nucleotide sequence ID" value="NZ_SOAU01000001.1"/>
</dbReference>
<evidence type="ECO:0000256" key="1">
    <source>
        <dbReference type="ARBA" id="ARBA00022475"/>
    </source>
</evidence>
<comment type="subcellular location">
    <subcellularLocation>
        <location evidence="10">Cell membrane</location>
        <topology evidence="10">Multi-pass membrane protein</topology>
    </subcellularLocation>
</comment>
<keyword evidence="5 10" id="KW-1133">Transmembrane helix</keyword>
<keyword evidence="4 10" id="KW-0812">Transmembrane</keyword>
<keyword evidence="1 10" id="KW-1003">Cell membrane</keyword>
<evidence type="ECO:0000256" key="5">
    <source>
        <dbReference type="ARBA" id="ARBA00022989"/>
    </source>
</evidence>
<dbReference type="GO" id="GO:0043772">
    <property type="term" value="F:acyl-phosphate glycerol-3-phosphate acyltransferase activity"/>
    <property type="evidence" value="ECO:0007669"/>
    <property type="project" value="UniProtKB-UniRule"/>
</dbReference>
<dbReference type="InterPro" id="IPR003811">
    <property type="entry name" value="G3P_acylTferase_PlsY"/>
</dbReference>
<feature type="region of interest" description="Disordered" evidence="11">
    <location>
        <begin position="200"/>
        <end position="220"/>
    </location>
</feature>
<dbReference type="EC" id="2.3.1.275" evidence="10"/>
<dbReference type="AlphaFoldDB" id="A0A4R7I4X7"/>
<comment type="function">
    <text evidence="10">Catalyzes the transfer of an acyl group from acyl-phosphate (acyl-PO(4)) to glycerol-3-phosphate (G3P) to form lysophosphatidic acid (LPA). This enzyme utilizes acyl-phosphate as fatty acyl donor, but not acyl-CoA or acyl-ACP.</text>
</comment>
<keyword evidence="13" id="KW-1185">Reference proteome</keyword>
<keyword evidence="6 10" id="KW-0443">Lipid metabolism</keyword>
<dbReference type="Pfam" id="PF02660">
    <property type="entry name" value="G3P_acyltransf"/>
    <property type="match status" value="1"/>
</dbReference>
<dbReference type="EMBL" id="SOAU01000001">
    <property type="protein sequence ID" value="TDT18585.1"/>
    <property type="molecule type" value="Genomic_DNA"/>
</dbReference>
<comment type="subunit">
    <text evidence="10">Probably interacts with PlsX.</text>
</comment>
<keyword evidence="9 10" id="KW-1208">Phospholipid metabolism</keyword>
<keyword evidence="3 10" id="KW-0808">Transferase</keyword>
<evidence type="ECO:0000313" key="13">
    <source>
        <dbReference type="Proteomes" id="UP000294558"/>
    </source>
</evidence>
<evidence type="ECO:0000256" key="4">
    <source>
        <dbReference type="ARBA" id="ARBA00022692"/>
    </source>
</evidence>
<feature type="compositionally biased region" description="Basic and acidic residues" evidence="11">
    <location>
        <begin position="207"/>
        <end position="220"/>
    </location>
</feature>
<evidence type="ECO:0000256" key="6">
    <source>
        <dbReference type="ARBA" id="ARBA00023098"/>
    </source>
</evidence>
<reference evidence="12 13" key="1">
    <citation type="submission" date="2019-03" db="EMBL/GenBank/DDBJ databases">
        <title>Sequencing the genomes of 1000 actinobacteria strains.</title>
        <authorList>
            <person name="Klenk H.-P."/>
        </authorList>
    </citation>
    <scope>NUCLEOTIDE SEQUENCE [LARGE SCALE GENOMIC DNA]</scope>
    <source>
        <strain evidence="12 13">DSM 18936</strain>
    </source>
</reference>
<evidence type="ECO:0000256" key="11">
    <source>
        <dbReference type="SAM" id="MobiDB-lite"/>
    </source>
</evidence>
<dbReference type="UniPathway" id="UPA00085"/>
<evidence type="ECO:0000256" key="8">
    <source>
        <dbReference type="ARBA" id="ARBA00023209"/>
    </source>
</evidence>
<dbReference type="GO" id="GO:0008654">
    <property type="term" value="P:phospholipid biosynthetic process"/>
    <property type="evidence" value="ECO:0007669"/>
    <property type="project" value="UniProtKB-UniRule"/>
</dbReference>
<organism evidence="12 13">
    <name type="scientific">Ilumatobacter fluminis</name>
    <dbReference type="NCBI Taxonomy" id="467091"/>
    <lineage>
        <taxon>Bacteria</taxon>
        <taxon>Bacillati</taxon>
        <taxon>Actinomycetota</taxon>
        <taxon>Acidimicrobiia</taxon>
        <taxon>Acidimicrobiales</taxon>
        <taxon>Ilumatobacteraceae</taxon>
        <taxon>Ilumatobacter</taxon>
    </lineage>
</organism>
<sequence length="220" mass="22417">MRARSLLAAAAIGYLLGTFPTADLVARRASAGRVDLRRSGSGNPGTMNAVNVLGAKAGAAVLVGDLGKGALASVVGGAVAGPVGAHVGGSASVIGHCYPAWNGFRGGKGVAASVGQCLVTFPAYFPIDLAVGAATAAMPWWRQRAFGATMVSSACWVAGGVVWWRRGWSNGWGPTPSAALPIAAAVSSAVIAERFAAGQRSHHHGHHRDDHRDDHDQHEG</sequence>
<keyword evidence="8 10" id="KW-0594">Phospholipid biosynthesis</keyword>
<dbReference type="Proteomes" id="UP000294558">
    <property type="component" value="Unassembled WGS sequence"/>
</dbReference>
<evidence type="ECO:0000256" key="7">
    <source>
        <dbReference type="ARBA" id="ARBA00023136"/>
    </source>
</evidence>
<proteinExistence type="inferred from homology"/>
<dbReference type="HAMAP" id="MF_01043">
    <property type="entry name" value="PlsY"/>
    <property type="match status" value="1"/>
</dbReference>
<evidence type="ECO:0000256" key="2">
    <source>
        <dbReference type="ARBA" id="ARBA00022516"/>
    </source>
</evidence>
<keyword evidence="12" id="KW-0012">Acyltransferase</keyword>
<evidence type="ECO:0000313" key="12">
    <source>
        <dbReference type="EMBL" id="TDT18585.1"/>
    </source>
</evidence>
<evidence type="ECO:0000256" key="10">
    <source>
        <dbReference type="HAMAP-Rule" id="MF_01043"/>
    </source>
</evidence>
<gene>
    <name evidence="10" type="primary">plsY</name>
    <name evidence="12" type="ORF">BDK89_4212</name>
</gene>
<dbReference type="GO" id="GO:0005886">
    <property type="term" value="C:plasma membrane"/>
    <property type="evidence" value="ECO:0007669"/>
    <property type="project" value="UniProtKB-SubCell"/>
</dbReference>
<comment type="similarity">
    <text evidence="10">Belongs to the PlsY family.</text>
</comment>
<name>A0A4R7I4X7_9ACTN</name>